<dbReference type="InterPro" id="IPR029063">
    <property type="entry name" value="SAM-dependent_MTases_sf"/>
</dbReference>
<dbReference type="Gene3D" id="3.40.50.150">
    <property type="entry name" value="Vaccinia Virus protein VP39"/>
    <property type="match status" value="1"/>
</dbReference>
<proteinExistence type="predicted"/>
<dbReference type="PIRSF" id="PIRSF004553">
    <property type="entry name" value="CHP00095"/>
    <property type="match status" value="1"/>
</dbReference>
<dbReference type="EC" id="2.1.1.171" evidence="3"/>
<dbReference type="PANTHER" id="PTHR43542">
    <property type="entry name" value="METHYLTRANSFERASE"/>
    <property type="match status" value="1"/>
</dbReference>
<evidence type="ECO:0000256" key="1">
    <source>
        <dbReference type="ARBA" id="ARBA00022603"/>
    </source>
</evidence>
<accession>A0A449BIS9</accession>
<keyword evidence="4" id="KW-1185">Reference proteome</keyword>
<keyword evidence="2 3" id="KW-0808">Transferase</keyword>
<dbReference type="GO" id="GO:0003676">
    <property type="term" value="F:nucleic acid binding"/>
    <property type="evidence" value="ECO:0007669"/>
    <property type="project" value="InterPro"/>
</dbReference>
<dbReference type="PROSITE" id="PS00092">
    <property type="entry name" value="N6_MTASE"/>
    <property type="match status" value="1"/>
</dbReference>
<protein>
    <submittedName>
        <fullName evidence="3">Methyltransferase</fullName>
        <ecNumber evidence="3">2.1.1.-</ecNumber>
        <ecNumber evidence="3">2.1.1.171</ecNumber>
    </submittedName>
</protein>
<dbReference type="EC" id="2.1.1.-" evidence="3"/>
<dbReference type="GO" id="GO:0052913">
    <property type="term" value="F:16S rRNA (guanine(966)-N(2))-methyltransferase activity"/>
    <property type="evidence" value="ECO:0007669"/>
    <property type="project" value="UniProtKB-EC"/>
</dbReference>
<dbReference type="NCBIfam" id="TIGR00095">
    <property type="entry name" value="16S rRNA (guanine(966)-N(2))-methyltransferase RsmD"/>
    <property type="match status" value="1"/>
</dbReference>
<dbReference type="Pfam" id="PF03602">
    <property type="entry name" value="Cons_hypoth95"/>
    <property type="match status" value="1"/>
</dbReference>
<reference evidence="3 4" key="1">
    <citation type="submission" date="2019-01" db="EMBL/GenBank/DDBJ databases">
        <authorList>
            <consortium name="Pathogen Informatics"/>
        </authorList>
    </citation>
    <scope>NUCLEOTIDE SEQUENCE [LARGE SCALE GENOMIC DNA]</scope>
    <source>
        <strain evidence="3 4">NCTC10172</strain>
    </source>
</reference>
<sequence>MRIVGGKNRSRIIKMVPSDDTRETSDKVRQAVFNTLDNDIIDAQVLDLFAGSGAYGLEALSRGAKFCTFNDAKPLAIKIIKENISTLKEESNTLVIQKDYNDAIDKIIRESMKLDIIFLDPPYKLDIYEDVMNRLIPALNEGAIIVAEMIKERVIELERIPEFEFSKERIYGTKKINYFIKK</sequence>
<name>A0A449BIS9_9MOLU</name>
<dbReference type="AlphaFoldDB" id="A0A449BIS9"/>
<dbReference type="EMBL" id="LR215050">
    <property type="protein sequence ID" value="VEU82365.1"/>
    <property type="molecule type" value="Genomic_DNA"/>
</dbReference>
<dbReference type="InterPro" id="IPR004398">
    <property type="entry name" value="RNA_MeTrfase_RsmD"/>
</dbReference>
<dbReference type="KEGG" id="ahk:NCTC10172_00375"/>
<keyword evidence="1 3" id="KW-0489">Methyltransferase</keyword>
<dbReference type="Proteomes" id="UP000290909">
    <property type="component" value="Chromosome"/>
</dbReference>
<evidence type="ECO:0000313" key="3">
    <source>
        <dbReference type="EMBL" id="VEU82365.1"/>
    </source>
</evidence>
<dbReference type="InterPro" id="IPR002052">
    <property type="entry name" value="DNA_methylase_N6_adenine_CS"/>
</dbReference>
<dbReference type="PANTHER" id="PTHR43542:SF1">
    <property type="entry name" value="METHYLTRANSFERASE"/>
    <property type="match status" value="1"/>
</dbReference>
<dbReference type="RefSeq" id="WP_035369550.1">
    <property type="nucleotide sequence ID" value="NZ_LR215050.1"/>
</dbReference>
<gene>
    <name evidence="3" type="primary">MCYN0472</name>
    <name evidence="3" type="ORF">NCTC10172_00375</name>
</gene>
<organism evidence="3 4">
    <name type="scientific">Acholeplasma hippikon</name>
    <dbReference type="NCBI Taxonomy" id="264636"/>
    <lineage>
        <taxon>Bacteria</taxon>
        <taxon>Bacillati</taxon>
        <taxon>Mycoplasmatota</taxon>
        <taxon>Mollicutes</taxon>
        <taxon>Acholeplasmatales</taxon>
        <taxon>Acholeplasmataceae</taxon>
        <taxon>Acholeplasma</taxon>
    </lineage>
</organism>
<dbReference type="SUPFAM" id="SSF53335">
    <property type="entry name" value="S-adenosyl-L-methionine-dependent methyltransferases"/>
    <property type="match status" value="1"/>
</dbReference>
<dbReference type="CDD" id="cd02440">
    <property type="entry name" value="AdoMet_MTases"/>
    <property type="match status" value="1"/>
</dbReference>
<evidence type="ECO:0000313" key="4">
    <source>
        <dbReference type="Proteomes" id="UP000290909"/>
    </source>
</evidence>
<evidence type="ECO:0000256" key="2">
    <source>
        <dbReference type="ARBA" id="ARBA00022679"/>
    </source>
</evidence>
<dbReference type="STRING" id="1408416.GCA_000702765_01043"/>